<keyword evidence="2" id="KW-1185">Reference proteome</keyword>
<comment type="caution">
    <text evidence="1">The sequence shown here is derived from an EMBL/GenBank/DDBJ whole genome shotgun (WGS) entry which is preliminary data.</text>
</comment>
<name>A0AAE0BBA5_9CHLO</name>
<dbReference type="Proteomes" id="UP001190700">
    <property type="component" value="Unassembled WGS sequence"/>
</dbReference>
<protein>
    <submittedName>
        <fullName evidence="1">Uncharacterized protein</fullName>
    </submittedName>
</protein>
<sequence>MVAGHRRHWWGLRWWGVGDTGGACGVGRGGTVVGAVAGGGGVAVVGVSSGGASAVIGRGGSVRHRHYWCCFRALAAVGYIGKGGKAVVMHQWH</sequence>
<evidence type="ECO:0000313" key="2">
    <source>
        <dbReference type="Proteomes" id="UP001190700"/>
    </source>
</evidence>
<gene>
    <name evidence="1" type="ORF">CYMTET_56969</name>
</gene>
<dbReference type="AlphaFoldDB" id="A0AAE0BBA5"/>
<accession>A0AAE0BBA5</accession>
<evidence type="ECO:0000313" key="1">
    <source>
        <dbReference type="EMBL" id="KAK3232700.1"/>
    </source>
</evidence>
<organism evidence="1 2">
    <name type="scientific">Cymbomonas tetramitiformis</name>
    <dbReference type="NCBI Taxonomy" id="36881"/>
    <lineage>
        <taxon>Eukaryota</taxon>
        <taxon>Viridiplantae</taxon>
        <taxon>Chlorophyta</taxon>
        <taxon>Pyramimonadophyceae</taxon>
        <taxon>Pyramimonadales</taxon>
        <taxon>Pyramimonadaceae</taxon>
        <taxon>Cymbomonas</taxon>
    </lineage>
</organism>
<proteinExistence type="predicted"/>
<reference evidence="1 2" key="1">
    <citation type="journal article" date="2015" name="Genome Biol. Evol.">
        <title>Comparative Genomics of a Bacterivorous Green Alga Reveals Evolutionary Causalities and Consequences of Phago-Mixotrophic Mode of Nutrition.</title>
        <authorList>
            <person name="Burns J.A."/>
            <person name="Paasch A."/>
            <person name="Narechania A."/>
            <person name="Kim E."/>
        </authorList>
    </citation>
    <scope>NUCLEOTIDE SEQUENCE [LARGE SCALE GENOMIC DNA]</scope>
    <source>
        <strain evidence="1 2">PLY_AMNH</strain>
    </source>
</reference>
<dbReference type="EMBL" id="LGRX02035926">
    <property type="protein sequence ID" value="KAK3232700.1"/>
    <property type="molecule type" value="Genomic_DNA"/>
</dbReference>